<name>A0A4Y2FVJ6_ARAVE</name>
<dbReference type="AlphaFoldDB" id="A0A4Y2FVJ6"/>
<reference evidence="2 3" key="1">
    <citation type="journal article" date="2019" name="Sci. Rep.">
        <title>Orb-weaving spider Araneus ventricosus genome elucidates the spidroin gene catalogue.</title>
        <authorList>
            <person name="Kono N."/>
            <person name="Nakamura H."/>
            <person name="Ohtoshi R."/>
            <person name="Moran D.A.P."/>
            <person name="Shinohara A."/>
            <person name="Yoshida Y."/>
            <person name="Fujiwara M."/>
            <person name="Mori M."/>
            <person name="Tomita M."/>
            <person name="Arakawa K."/>
        </authorList>
    </citation>
    <scope>NUCLEOTIDE SEQUENCE [LARGE SCALE GENOMIC DNA]</scope>
</reference>
<organism evidence="2 3">
    <name type="scientific">Araneus ventricosus</name>
    <name type="common">Orbweaver spider</name>
    <name type="synonym">Epeira ventricosa</name>
    <dbReference type="NCBI Taxonomy" id="182803"/>
    <lineage>
        <taxon>Eukaryota</taxon>
        <taxon>Metazoa</taxon>
        <taxon>Ecdysozoa</taxon>
        <taxon>Arthropoda</taxon>
        <taxon>Chelicerata</taxon>
        <taxon>Arachnida</taxon>
        <taxon>Araneae</taxon>
        <taxon>Araneomorphae</taxon>
        <taxon>Entelegynae</taxon>
        <taxon>Araneoidea</taxon>
        <taxon>Araneidae</taxon>
        <taxon>Araneus</taxon>
    </lineage>
</organism>
<proteinExistence type="predicted"/>
<sequence>MKSSNKKKNLLAGMQKRGRGDDELFVDSDEGKTHARIFEHWVNGWKKDVEPPALSSPCEGTFEAVVMEYRKKNGG</sequence>
<dbReference type="Proteomes" id="UP000499080">
    <property type="component" value="Unassembled WGS sequence"/>
</dbReference>
<evidence type="ECO:0000313" key="2">
    <source>
        <dbReference type="EMBL" id="GBM45017.1"/>
    </source>
</evidence>
<feature type="region of interest" description="Disordered" evidence="1">
    <location>
        <begin position="1"/>
        <end position="26"/>
    </location>
</feature>
<accession>A0A4Y2FVJ6</accession>
<gene>
    <name evidence="2" type="ORF">AVEN_98870_1</name>
</gene>
<dbReference type="EMBL" id="BGPR01001087">
    <property type="protein sequence ID" value="GBM45017.1"/>
    <property type="molecule type" value="Genomic_DNA"/>
</dbReference>
<comment type="caution">
    <text evidence="2">The sequence shown here is derived from an EMBL/GenBank/DDBJ whole genome shotgun (WGS) entry which is preliminary data.</text>
</comment>
<keyword evidence="3" id="KW-1185">Reference proteome</keyword>
<evidence type="ECO:0000313" key="3">
    <source>
        <dbReference type="Proteomes" id="UP000499080"/>
    </source>
</evidence>
<evidence type="ECO:0000256" key="1">
    <source>
        <dbReference type="SAM" id="MobiDB-lite"/>
    </source>
</evidence>
<protein>
    <submittedName>
        <fullName evidence="2">Uncharacterized protein</fullName>
    </submittedName>
</protein>